<protein>
    <submittedName>
        <fullName evidence="2">Uncharacterized protein</fullName>
    </submittedName>
</protein>
<accession>A0A392TJF6</accession>
<reference evidence="2 3" key="1">
    <citation type="journal article" date="2018" name="Front. Plant Sci.">
        <title>Red Clover (Trifolium pratense) and Zigzag Clover (T. medium) - A Picture of Genomic Similarities and Differences.</title>
        <authorList>
            <person name="Dluhosova J."/>
            <person name="Istvanek J."/>
            <person name="Nedelnik J."/>
            <person name="Repkova J."/>
        </authorList>
    </citation>
    <scope>NUCLEOTIDE SEQUENCE [LARGE SCALE GENOMIC DNA]</scope>
    <source>
        <strain evidence="3">cv. 10/8</strain>
        <tissue evidence="2">Leaf</tissue>
    </source>
</reference>
<evidence type="ECO:0000313" key="3">
    <source>
        <dbReference type="Proteomes" id="UP000265520"/>
    </source>
</evidence>
<evidence type="ECO:0000256" key="1">
    <source>
        <dbReference type="SAM" id="MobiDB-lite"/>
    </source>
</evidence>
<sequence length="71" mass="7681">MRLKKEEGVIITRDDIAQVSPLKERKDSSDSEDDYLASEGKVTTGTEEAFEAQVVRGKEPVVADTTAAATP</sequence>
<feature type="region of interest" description="Disordered" evidence="1">
    <location>
        <begin position="20"/>
        <end position="40"/>
    </location>
</feature>
<keyword evidence="3" id="KW-1185">Reference proteome</keyword>
<proteinExistence type="predicted"/>
<name>A0A392TJF6_9FABA</name>
<dbReference type="EMBL" id="LXQA010596451">
    <property type="protein sequence ID" value="MCI61263.1"/>
    <property type="molecule type" value="Genomic_DNA"/>
</dbReference>
<feature type="compositionally biased region" description="Basic and acidic residues" evidence="1">
    <location>
        <begin position="20"/>
        <end position="29"/>
    </location>
</feature>
<dbReference type="AlphaFoldDB" id="A0A392TJF6"/>
<dbReference type="Proteomes" id="UP000265520">
    <property type="component" value="Unassembled WGS sequence"/>
</dbReference>
<feature type="non-terminal residue" evidence="2">
    <location>
        <position position="71"/>
    </location>
</feature>
<comment type="caution">
    <text evidence="2">The sequence shown here is derived from an EMBL/GenBank/DDBJ whole genome shotgun (WGS) entry which is preliminary data.</text>
</comment>
<evidence type="ECO:0000313" key="2">
    <source>
        <dbReference type="EMBL" id="MCI61263.1"/>
    </source>
</evidence>
<organism evidence="2 3">
    <name type="scientific">Trifolium medium</name>
    <dbReference type="NCBI Taxonomy" id="97028"/>
    <lineage>
        <taxon>Eukaryota</taxon>
        <taxon>Viridiplantae</taxon>
        <taxon>Streptophyta</taxon>
        <taxon>Embryophyta</taxon>
        <taxon>Tracheophyta</taxon>
        <taxon>Spermatophyta</taxon>
        <taxon>Magnoliopsida</taxon>
        <taxon>eudicotyledons</taxon>
        <taxon>Gunneridae</taxon>
        <taxon>Pentapetalae</taxon>
        <taxon>rosids</taxon>
        <taxon>fabids</taxon>
        <taxon>Fabales</taxon>
        <taxon>Fabaceae</taxon>
        <taxon>Papilionoideae</taxon>
        <taxon>50 kb inversion clade</taxon>
        <taxon>NPAAA clade</taxon>
        <taxon>Hologalegina</taxon>
        <taxon>IRL clade</taxon>
        <taxon>Trifolieae</taxon>
        <taxon>Trifolium</taxon>
    </lineage>
</organism>